<dbReference type="EMBL" id="BMMH01000022">
    <property type="protein sequence ID" value="GGL38740.1"/>
    <property type="molecule type" value="Genomic_DNA"/>
</dbReference>
<dbReference type="Proteomes" id="UP000638263">
    <property type="component" value="Unassembled WGS sequence"/>
</dbReference>
<dbReference type="Pfam" id="PF21806">
    <property type="entry name" value="DUF6879"/>
    <property type="match status" value="1"/>
</dbReference>
<feature type="domain" description="DUF6879" evidence="1">
    <location>
        <begin position="9"/>
        <end position="168"/>
    </location>
</feature>
<comment type="caution">
    <text evidence="2">The sequence shown here is derived from an EMBL/GenBank/DDBJ whole genome shotgun (WGS) entry which is preliminary data.</text>
</comment>
<gene>
    <name evidence="2" type="ORF">GCM10011588_61690</name>
</gene>
<dbReference type="InterPro" id="IPR049244">
    <property type="entry name" value="DUF6879"/>
</dbReference>
<name>A0A917RW51_9NOCA</name>
<proteinExistence type="predicted"/>
<evidence type="ECO:0000313" key="3">
    <source>
        <dbReference type="Proteomes" id="UP000638263"/>
    </source>
</evidence>
<organism evidence="2 3">
    <name type="scientific">Nocardia jinanensis</name>
    <dbReference type="NCBI Taxonomy" id="382504"/>
    <lineage>
        <taxon>Bacteria</taxon>
        <taxon>Bacillati</taxon>
        <taxon>Actinomycetota</taxon>
        <taxon>Actinomycetes</taxon>
        <taxon>Mycobacteriales</taxon>
        <taxon>Nocardiaceae</taxon>
        <taxon>Nocardia</taxon>
    </lineage>
</organism>
<dbReference type="RefSeq" id="WP_062999998.1">
    <property type="nucleotide sequence ID" value="NZ_BMMH01000022.1"/>
</dbReference>
<dbReference type="AlphaFoldDB" id="A0A917RW51"/>
<sequence>MLLVADDPWTDWFHGLQRSAFHLEVRDSYVEPSEDNRFRAFLAGEAVPDEPPVPWHALMHRVTGRGVSVTRVRVVTVPHSDYHRWLLSITGRNIRSGEDIRYLPRHDAGEVPPDDFWLFDDERVVYNLADDGGRPAGAALTTDPRIVDYCRSVRDRFWKLATPYMEYVTS</sequence>
<keyword evidence="3" id="KW-1185">Reference proteome</keyword>
<accession>A0A917RW51</accession>
<reference evidence="2" key="1">
    <citation type="journal article" date="2014" name="Int. J. Syst. Evol. Microbiol.">
        <title>Complete genome sequence of Corynebacterium casei LMG S-19264T (=DSM 44701T), isolated from a smear-ripened cheese.</title>
        <authorList>
            <consortium name="US DOE Joint Genome Institute (JGI-PGF)"/>
            <person name="Walter F."/>
            <person name="Albersmeier A."/>
            <person name="Kalinowski J."/>
            <person name="Ruckert C."/>
        </authorList>
    </citation>
    <scope>NUCLEOTIDE SEQUENCE</scope>
    <source>
        <strain evidence="2">CGMCC 4.3508</strain>
    </source>
</reference>
<reference evidence="2" key="2">
    <citation type="submission" date="2020-09" db="EMBL/GenBank/DDBJ databases">
        <authorList>
            <person name="Sun Q."/>
            <person name="Zhou Y."/>
        </authorList>
    </citation>
    <scope>NUCLEOTIDE SEQUENCE</scope>
    <source>
        <strain evidence="2">CGMCC 4.3508</strain>
    </source>
</reference>
<evidence type="ECO:0000259" key="1">
    <source>
        <dbReference type="Pfam" id="PF21806"/>
    </source>
</evidence>
<protein>
    <recommendedName>
        <fullName evidence="1">DUF6879 domain-containing protein</fullName>
    </recommendedName>
</protein>
<evidence type="ECO:0000313" key="2">
    <source>
        <dbReference type="EMBL" id="GGL38740.1"/>
    </source>
</evidence>